<evidence type="ECO:0000256" key="1">
    <source>
        <dbReference type="SAM" id="MobiDB-lite"/>
    </source>
</evidence>
<feature type="compositionally biased region" description="Polar residues" evidence="1">
    <location>
        <begin position="29"/>
        <end position="45"/>
    </location>
</feature>
<dbReference type="InterPro" id="IPR029317">
    <property type="entry name" value="KRBA1_rpt"/>
</dbReference>
<dbReference type="Proteomes" id="UP000189705">
    <property type="component" value="Unplaced"/>
</dbReference>
<name>A0A3Q0HKZ6_ALLSI</name>
<proteinExistence type="predicted"/>
<dbReference type="RefSeq" id="XP_025072337.1">
    <property type="nucleotide sequence ID" value="XM_025216552.1"/>
</dbReference>
<dbReference type="Pfam" id="PF15287">
    <property type="entry name" value="KRBA1"/>
    <property type="match status" value="2"/>
</dbReference>
<gene>
    <name evidence="3" type="primary">LOC112552067</name>
</gene>
<dbReference type="AlphaFoldDB" id="A0A3Q0HKZ6"/>
<keyword evidence="2" id="KW-1185">Reference proteome</keyword>
<evidence type="ECO:0000313" key="2">
    <source>
        <dbReference type="Proteomes" id="UP000189705"/>
    </source>
</evidence>
<accession>A0A3Q0HKZ6</accession>
<feature type="compositionally biased region" description="Polar residues" evidence="1">
    <location>
        <begin position="1"/>
        <end position="11"/>
    </location>
</feature>
<feature type="region of interest" description="Disordered" evidence="1">
    <location>
        <begin position="1"/>
        <end position="111"/>
    </location>
</feature>
<feature type="region of interest" description="Disordered" evidence="1">
    <location>
        <begin position="131"/>
        <end position="198"/>
    </location>
</feature>
<dbReference type="SMART" id="SM01258">
    <property type="entry name" value="KRBA1"/>
    <property type="match status" value="2"/>
</dbReference>
<sequence>MAESSPLQSLENCLRDLAAAERPSHPGTPESSPCNGSSRQEQVQRSLELRAGRCPSKVQSAAGTPDTMSDQPGDRRGRPSSSSSVEGEREQRGLPEPQAPPRCQEAVPAEESPLQGLLNCLKEILVRAPRCPPSLPSGAAGGRAPGESLPSLQVKTEAASGAPHGPGSHRAPASCSISTGRAAGERCPQTLGRSCRGEGTGLRVRLVPRCSED</sequence>
<dbReference type="PANTHER" id="PTHR22740:SF3">
    <property type="entry name" value="PROTEIN KRBA1"/>
    <property type="match status" value="1"/>
</dbReference>
<dbReference type="InParanoid" id="A0A3Q0HKZ6"/>
<feature type="compositionally biased region" description="Polar residues" evidence="1">
    <location>
        <begin position="57"/>
        <end position="70"/>
    </location>
</feature>
<dbReference type="GeneID" id="112552067"/>
<dbReference type="PANTHER" id="PTHR22740">
    <property type="entry name" value="PROTEIN KRBA1"/>
    <property type="match status" value="1"/>
</dbReference>
<organism evidence="2 3">
    <name type="scientific">Alligator sinensis</name>
    <name type="common">Chinese alligator</name>
    <dbReference type="NCBI Taxonomy" id="38654"/>
    <lineage>
        <taxon>Eukaryota</taxon>
        <taxon>Metazoa</taxon>
        <taxon>Chordata</taxon>
        <taxon>Craniata</taxon>
        <taxon>Vertebrata</taxon>
        <taxon>Euteleostomi</taxon>
        <taxon>Archelosauria</taxon>
        <taxon>Archosauria</taxon>
        <taxon>Crocodylia</taxon>
        <taxon>Alligatoridae</taxon>
        <taxon>Alligatorinae</taxon>
        <taxon>Alligator</taxon>
    </lineage>
</organism>
<dbReference type="InterPro" id="IPR040095">
    <property type="entry name" value="KRBA1"/>
</dbReference>
<reference evidence="3" key="1">
    <citation type="submission" date="2025-08" db="UniProtKB">
        <authorList>
            <consortium name="RefSeq"/>
        </authorList>
    </citation>
    <scope>IDENTIFICATION</scope>
</reference>
<evidence type="ECO:0000313" key="3">
    <source>
        <dbReference type="RefSeq" id="XP_025072337.1"/>
    </source>
</evidence>
<protein>
    <submittedName>
        <fullName evidence="3">Protein KRBA1-like</fullName>
    </submittedName>
</protein>
<dbReference type="KEGG" id="asn:112552067"/>